<sequence>MIKPRSVIWGLTILAVVLIVVFGYRTKLSLSNGLASVTSNINPFSSLENQIKDLEAENLSLRARLLEQEVSSEDQIKVFSTYPFNNRSEIAIDGGRNIGIEVKDVVITNGNILVGIVKSVSKSTSIVTTIFDPTFETPVRLGSSQIDALAVGGNILKVDLIPKDTEVKVGDLVVSADKDLPYGLTLGTINSIDEGKEDVFKSADISPGFEIKSLRNVSIYR</sequence>
<dbReference type="InterPro" id="IPR042175">
    <property type="entry name" value="Cell/Rod_MreC_2"/>
</dbReference>
<protein>
    <recommendedName>
        <fullName evidence="2">Cell shape-determining protein MreC</fullName>
    </recommendedName>
    <alternativeName>
        <fullName evidence="4">Cell shape protein MreC</fullName>
    </alternativeName>
</protein>
<dbReference type="Gene3D" id="2.40.10.350">
    <property type="entry name" value="Rod shape-determining protein MreC, domain 2"/>
    <property type="match status" value="1"/>
</dbReference>
<evidence type="ECO:0000256" key="4">
    <source>
        <dbReference type="ARBA" id="ARBA00032089"/>
    </source>
</evidence>
<organism evidence="8 9">
    <name type="scientific">Candidatus Colwellbacteria bacterium CG10_big_fil_rev_8_21_14_0_10_41_28</name>
    <dbReference type="NCBI Taxonomy" id="1974539"/>
    <lineage>
        <taxon>Bacteria</taxon>
        <taxon>Candidatus Colwelliibacteriota</taxon>
    </lineage>
</organism>
<keyword evidence="5" id="KW-0175">Coiled coil</keyword>
<dbReference type="Pfam" id="PF04085">
    <property type="entry name" value="MreC"/>
    <property type="match status" value="1"/>
</dbReference>
<name>A0A2H0VHB6_9BACT</name>
<dbReference type="InterPro" id="IPR042177">
    <property type="entry name" value="Cell/Rod_1"/>
</dbReference>
<gene>
    <name evidence="8" type="ORF">COT88_01450</name>
</gene>
<dbReference type="EMBL" id="PFAG01000014">
    <property type="protein sequence ID" value="PIR98473.1"/>
    <property type="molecule type" value="Genomic_DNA"/>
</dbReference>
<feature type="coiled-coil region" evidence="5">
    <location>
        <begin position="44"/>
        <end position="71"/>
    </location>
</feature>
<keyword evidence="6" id="KW-0472">Membrane</keyword>
<dbReference type="Gene3D" id="2.40.10.340">
    <property type="entry name" value="Rod shape-determining protein MreC, domain 1"/>
    <property type="match status" value="1"/>
</dbReference>
<dbReference type="InterPro" id="IPR007221">
    <property type="entry name" value="MreC"/>
</dbReference>
<dbReference type="PANTHER" id="PTHR34138">
    <property type="entry name" value="CELL SHAPE-DETERMINING PROTEIN MREC"/>
    <property type="match status" value="1"/>
</dbReference>
<dbReference type="GO" id="GO:0005886">
    <property type="term" value="C:plasma membrane"/>
    <property type="evidence" value="ECO:0007669"/>
    <property type="project" value="TreeGrafter"/>
</dbReference>
<dbReference type="Proteomes" id="UP000230776">
    <property type="component" value="Unassembled WGS sequence"/>
</dbReference>
<keyword evidence="6" id="KW-0812">Transmembrane</keyword>
<keyword evidence="3" id="KW-0133">Cell shape</keyword>
<evidence type="ECO:0000259" key="7">
    <source>
        <dbReference type="Pfam" id="PF04085"/>
    </source>
</evidence>
<evidence type="ECO:0000313" key="9">
    <source>
        <dbReference type="Proteomes" id="UP000230776"/>
    </source>
</evidence>
<evidence type="ECO:0000256" key="1">
    <source>
        <dbReference type="ARBA" id="ARBA00009369"/>
    </source>
</evidence>
<reference evidence="9" key="1">
    <citation type="submission" date="2017-09" db="EMBL/GenBank/DDBJ databases">
        <title>Depth-based differentiation of microbial function through sediment-hosted aquifers and enrichment of novel symbionts in the deep terrestrial subsurface.</title>
        <authorList>
            <person name="Probst A.J."/>
            <person name="Ladd B."/>
            <person name="Jarett J.K."/>
            <person name="Geller-Mcgrath D.E."/>
            <person name="Sieber C.M.K."/>
            <person name="Emerson J.B."/>
            <person name="Anantharaman K."/>
            <person name="Thomas B.C."/>
            <person name="Malmstrom R."/>
            <person name="Stieglmeier M."/>
            <person name="Klingl A."/>
            <person name="Woyke T."/>
            <person name="Ryan C.M."/>
            <person name="Banfield J.F."/>
        </authorList>
    </citation>
    <scope>NUCLEOTIDE SEQUENCE [LARGE SCALE GENOMIC DNA]</scope>
</reference>
<evidence type="ECO:0000256" key="5">
    <source>
        <dbReference type="SAM" id="Coils"/>
    </source>
</evidence>
<feature type="transmembrane region" description="Helical" evidence="6">
    <location>
        <begin position="6"/>
        <end position="24"/>
    </location>
</feature>
<evidence type="ECO:0000256" key="2">
    <source>
        <dbReference type="ARBA" id="ARBA00013855"/>
    </source>
</evidence>
<dbReference type="InterPro" id="IPR055342">
    <property type="entry name" value="MreC_beta-barrel_core"/>
</dbReference>
<comment type="caution">
    <text evidence="8">The sequence shown here is derived from an EMBL/GenBank/DDBJ whole genome shotgun (WGS) entry which is preliminary data.</text>
</comment>
<feature type="domain" description="Rod shape-determining protein MreC beta-barrel core" evidence="7">
    <location>
        <begin position="83"/>
        <end position="220"/>
    </location>
</feature>
<accession>A0A2H0VHB6</accession>
<dbReference type="PANTHER" id="PTHR34138:SF1">
    <property type="entry name" value="CELL SHAPE-DETERMINING PROTEIN MREC"/>
    <property type="match status" value="1"/>
</dbReference>
<comment type="similarity">
    <text evidence="1">Belongs to the MreC family.</text>
</comment>
<keyword evidence="6" id="KW-1133">Transmembrane helix</keyword>
<dbReference type="GO" id="GO:0008360">
    <property type="term" value="P:regulation of cell shape"/>
    <property type="evidence" value="ECO:0007669"/>
    <property type="project" value="UniProtKB-KW"/>
</dbReference>
<evidence type="ECO:0000313" key="8">
    <source>
        <dbReference type="EMBL" id="PIR98473.1"/>
    </source>
</evidence>
<evidence type="ECO:0000256" key="6">
    <source>
        <dbReference type="SAM" id="Phobius"/>
    </source>
</evidence>
<dbReference type="AlphaFoldDB" id="A0A2H0VHB6"/>
<evidence type="ECO:0000256" key="3">
    <source>
        <dbReference type="ARBA" id="ARBA00022960"/>
    </source>
</evidence>
<proteinExistence type="inferred from homology"/>